<gene>
    <name evidence="2" type="ORF">HMPREF0620_0606</name>
</gene>
<dbReference type="PANTHER" id="PTHR36840:SF1">
    <property type="entry name" value="BLL5714 PROTEIN"/>
    <property type="match status" value="1"/>
</dbReference>
<keyword evidence="1" id="KW-0812">Transmembrane</keyword>
<feature type="transmembrane region" description="Helical" evidence="1">
    <location>
        <begin position="125"/>
        <end position="143"/>
    </location>
</feature>
<protein>
    <recommendedName>
        <fullName evidence="4">Low temperature requirement protein LtrA</fullName>
    </recommendedName>
</protein>
<evidence type="ECO:0000256" key="1">
    <source>
        <dbReference type="SAM" id="Phobius"/>
    </source>
</evidence>
<keyword evidence="3" id="KW-1185">Reference proteome</keyword>
<dbReference type="Pfam" id="PF06772">
    <property type="entry name" value="LtrA"/>
    <property type="match status" value="1"/>
</dbReference>
<proteinExistence type="predicted"/>
<keyword evidence="1" id="KW-1133">Transmembrane helix</keyword>
<feature type="transmembrane region" description="Helical" evidence="1">
    <location>
        <begin position="99"/>
        <end position="119"/>
    </location>
</feature>
<keyword evidence="1" id="KW-0472">Membrane</keyword>
<dbReference type="PANTHER" id="PTHR36840">
    <property type="entry name" value="BLL5714 PROTEIN"/>
    <property type="match status" value="1"/>
</dbReference>
<dbReference type="Proteomes" id="UP000004946">
    <property type="component" value="Chromosome"/>
</dbReference>
<evidence type="ECO:0000313" key="2">
    <source>
        <dbReference type="EMBL" id="EFT83601.1"/>
    </source>
</evidence>
<comment type="caution">
    <text evidence="2">The sequence shown here is derived from an EMBL/GenBank/DDBJ whole genome shotgun (WGS) entry which is preliminary data.</text>
</comment>
<dbReference type="PATRIC" id="fig|864564.6.peg.1103"/>
<dbReference type="HOGENOM" id="CLU_045667_1_0_11"/>
<feature type="transmembrane region" description="Helical" evidence="1">
    <location>
        <begin position="6"/>
        <end position="25"/>
    </location>
</feature>
<dbReference type="KEGG" id="pdo:PSDT_1015"/>
<dbReference type="AlphaFoldDB" id="E6K1C0"/>
<feature type="transmembrane region" description="Helical" evidence="1">
    <location>
        <begin position="222"/>
        <end position="241"/>
    </location>
</feature>
<name>E6K1C0_PARDN</name>
<feature type="transmembrane region" description="Helical" evidence="1">
    <location>
        <begin position="189"/>
        <end position="210"/>
    </location>
</feature>
<dbReference type="InterPro" id="IPR010640">
    <property type="entry name" value="Low_temperature_requirement_A"/>
</dbReference>
<feature type="transmembrane region" description="Helical" evidence="1">
    <location>
        <begin position="247"/>
        <end position="266"/>
    </location>
</feature>
<feature type="transmembrane region" description="Helical" evidence="1">
    <location>
        <begin position="61"/>
        <end position="78"/>
    </location>
</feature>
<organism evidence="2 3">
    <name type="scientific">Parascardovia denticolens DSM 10105 = JCM 12538</name>
    <dbReference type="NCBI Taxonomy" id="864564"/>
    <lineage>
        <taxon>Bacteria</taxon>
        <taxon>Bacillati</taxon>
        <taxon>Actinomycetota</taxon>
        <taxon>Actinomycetes</taxon>
        <taxon>Bifidobacteriales</taxon>
        <taxon>Bifidobacteriaceae</taxon>
        <taxon>Parascardovia</taxon>
    </lineage>
</organism>
<feature type="transmembrane region" description="Helical" evidence="1">
    <location>
        <begin position="163"/>
        <end position="183"/>
    </location>
</feature>
<dbReference type="EMBL" id="AEON01000001">
    <property type="protein sequence ID" value="EFT83601.1"/>
    <property type="molecule type" value="Genomic_DNA"/>
</dbReference>
<reference evidence="2 3" key="1">
    <citation type="submission" date="2010-12" db="EMBL/GenBank/DDBJ databases">
        <authorList>
            <person name="Muzny D."/>
            <person name="Qin X."/>
            <person name="Buhay C."/>
            <person name="Dugan-Rocha S."/>
            <person name="Ding Y."/>
            <person name="Chen G."/>
            <person name="Hawes A."/>
            <person name="Holder M."/>
            <person name="Jhangiani S."/>
            <person name="Johnson A."/>
            <person name="Khan Z."/>
            <person name="Li Z."/>
            <person name="Liu W."/>
            <person name="Liu X."/>
            <person name="Perez L."/>
            <person name="Shen H."/>
            <person name="Wang Q."/>
            <person name="Watt J."/>
            <person name="Xi L."/>
            <person name="Xin Y."/>
            <person name="Zhou J."/>
            <person name="Deng J."/>
            <person name="Jiang H."/>
            <person name="Liu Y."/>
            <person name="Qu J."/>
            <person name="Song X.-Z."/>
            <person name="Zhang L."/>
            <person name="Villasana D."/>
            <person name="Johnson A."/>
            <person name="Liu J."/>
            <person name="Liyanage D."/>
            <person name="Lorensuhewa L."/>
            <person name="Robinson T."/>
            <person name="Song A."/>
            <person name="Song B.-B."/>
            <person name="Dinh H."/>
            <person name="Thornton R."/>
            <person name="Coyle M."/>
            <person name="Francisco L."/>
            <person name="Jackson L."/>
            <person name="Javaid M."/>
            <person name="Korchina V."/>
            <person name="Kovar C."/>
            <person name="Mata R."/>
            <person name="Mathew T."/>
            <person name="Ngo R."/>
            <person name="Nguyen L."/>
            <person name="Nguyen N."/>
            <person name="Okwuonu G."/>
            <person name="Ongeri F."/>
            <person name="Pham C."/>
            <person name="Simmons D."/>
            <person name="Wilczek-Boney K."/>
            <person name="Hale W."/>
            <person name="Jakkamsetti A."/>
            <person name="Pham P."/>
            <person name="Ruth R."/>
            <person name="San Lucas F."/>
            <person name="Warren J."/>
            <person name="Zhang J."/>
            <person name="Zhao Z."/>
            <person name="Zhou C."/>
            <person name="Zhu D."/>
            <person name="Lee S."/>
            <person name="Bess C."/>
            <person name="Blankenburg K."/>
            <person name="Forbes L."/>
            <person name="Fu Q."/>
            <person name="Gubbala S."/>
            <person name="Hirani K."/>
            <person name="Jayaseelan J.C."/>
            <person name="Lara F."/>
            <person name="Munidasa M."/>
            <person name="Palculict T."/>
            <person name="Patil S."/>
            <person name="Pu L.-L."/>
            <person name="Saada N."/>
            <person name="Tang L."/>
            <person name="Weissenberger G."/>
            <person name="Zhu Y."/>
            <person name="Hemphill L."/>
            <person name="Shang Y."/>
            <person name="Youmans B."/>
            <person name="Ayvaz T."/>
            <person name="Ross M."/>
            <person name="Santibanez J."/>
            <person name="Aqrawi P."/>
            <person name="Gross S."/>
            <person name="Joshi V."/>
            <person name="Fowler G."/>
            <person name="Nazareth L."/>
            <person name="Reid J."/>
            <person name="Worley K."/>
            <person name="Petrosino J."/>
            <person name="Highlander S."/>
            <person name="Gibbs R."/>
        </authorList>
    </citation>
    <scope>NUCLEOTIDE SEQUENCE [LARGE SCALE GENOMIC DNA]</scope>
    <source>
        <strain evidence="2 3">DSM 10105</strain>
    </source>
</reference>
<evidence type="ECO:0000313" key="3">
    <source>
        <dbReference type="Proteomes" id="UP000004946"/>
    </source>
</evidence>
<sequence>MADYRPFLLVAGLLSLTLFVQYGITCILSKKRHDKQIALTFSGILLFRSLILLVGGILNTAAGLIIALTGILLSWIAPGLTGKYTSQCPIIFSHLLERLTLLTIITFGETIVGIAAYFLPSKFSPLSVLVFAVVALLFVSYVIEFDQLIDEDRTGETGNALIYLHYPILFGISLVTVSLNFISESEANLLAAVSYLFCGIGLFYLGIWLARRYNQARRPLPAGKGWLMAASVVVCFGLSLIGRNALAIAAFAALCAGINGVILGTCKPIKSDVS</sequence>
<dbReference type="eggNOG" id="COG4292">
    <property type="taxonomic scope" value="Bacteria"/>
</dbReference>
<evidence type="ECO:0008006" key="4">
    <source>
        <dbReference type="Google" id="ProtNLM"/>
    </source>
</evidence>
<accession>E6K1C0</accession>